<dbReference type="SUPFAM" id="SSF53850">
    <property type="entry name" value="Periplasmic binding protein-like II"/>
    <property type="match status" value="1"/>
</dbReference>
<dbReference type="PANTHER" id="PTHR30537">
    <property type="entry name" value="HTH-TYPE TRANSCRIPTIONAL REGULATOR"/>
    <property type="match status" value="1"/>
</dbReference>
<feature type="domain" description="HTH lysR-type" evidence="5">
    <location>
        <begin position="1"/>
        <end position="58"/>
    </location>
</feature>
<dbReference type="GO" id="GO:0003677">
    <property type="term" value="F:DNA binding"/>
    <property type="evidence" value="ECO:0007669"/>
    <property type="project" value="UniProtKB-KW"/>
</dbReference>
<dbReference type="InterPro" id="IPR005119">
    <property type="entry name" value="LysR_subst-bd"/>
</dbReference>
<dbReference type="PANTHER" id="PTHR30537:SF5">
    <property type="entry name" value="HTH-TYPE TRANSCRIPTIONAL ACTIVATOR TTDR-RELATED"/>
    <property type="match status" value="1"/>
</dbReference>
<gene>
    <name evidence="6" type="ORF">DYI23_02675</name>
</gene>
<evidence type="ECO:0000256" key="4">
    <source>
        <dbReference type="ARBA" id="ARBA00023163"/>
    </source>
</evidence>
<comment type="similarity">
    <text evidence="1">Belongs to the LysR transcriptional regulatory family.</text>
</comment>
<dbReference type="EMBL" id="QTKU01000001">
    <property type="protein sequence ID" value="MBS8259113.1"/>
    <property type="molecule type" value="Genomic_DNA"/>
</dbReference>
<dbReference type="SUPFAM" id="SSF46785">
    <property type="entry name" value="Winged helix' DNA-binding domain"/>
    <property type="match status" value="1"/>
</dbReference>
<dbReference type="GO" id="GO:0003700">
    <property type="term" value="F:DNA-binding transcription factor activity"/>
    <property type="evidence" value="ECO:0007669"/>
    <property type="project" value="InterPro"/>
</dbReference>
<reference evidence="6" key="2">
    <citation type="journal article" date="2021" name="Microorganisms">
        <title>Bacterial Dimethylsulfoniopropionate Biosynthesis in the East China Sea.</title>
        <authorList>
            <person name="Liu J."/>
            <person name="Zhang Y."/>
            <person name="Liu J."/>
            <person name="Zhong H."/>
            <person name="Williams B.T."/>
            <person name="Zheng Y."/>
            <person name="Curson A.R.J."/>
            <person name="Sun C."/>
            <person name="Sun H."/>
            <person name="Song D."/>
            <person name="Wagner Mackenzie B."/>
            <person name="Bermejo Martinez A."/>
            <person name="Todd J.D."/>
            <person name="Zhang X.H."/>
        </authorList>
    </citation>
    <scope>NUCLEOTIDE SEQUENCE</scope>
    <source>
        <strain evidence="6">AESS21</strain>
    </source>
</reference>
<proteinExistence type="inferred from homology"/>
<comment type="caution">
    <text evidence="6">The sequence shown here is derived from an EMBL/GenBank/DDBJ whole genome shotgun (WGS) entry which is preliminary data.</text>
</comment>
<dbReference type="InterPro" id="IPR036388">
    <property type="entry name" value="WH-like_DNA-bd_sf"/>
</dbReference>
<dbReference type="Gene3D" id="1.10.10.10">
    <property type="entry name" value="Winged helix-like DNA-binding domain superfamily/Winged helix DNA-binding domain"/>
    <property type="match status" value="1"/>
</dbReference>
<evidence type="ECO:0000313" key="6">
    <source>
        <dbReference type="EMBL" id="MBS8259113.1"/>
    </source>
</evidence>
<sequence length="313" mass="34495">MRLDDLRFFTRVAALNNLSAAGREFGLSPSAASSRLTTLERAVGAQLFARTTRRTTLTEAGRLFLDHTTTALSEMDMALGHLEAVSEAPSGVLRISCNMFFGRKHVLPHLREFRELYPDIRIAIDCTDRIVDIVAEGYDMAIRGAPLPDSSLVARRLGSNKRALCASPDYIARKGTPKSPSDLINHDCIGLEAMPFWYFHGPDGEIAHRVAHSIYGDSGDFAYDATVHGLGLSVKSISHVWEDLRDGRVVSVMEDYPIARTGDICAVYPPGKYTPPKVSAFIDFLKSKYGKPPYWETDYRGSRASEAGKPPSV</sequence>
<evidence type="ECO:0000256" key="1">
    <source>
        <dbReference type="ARBA" id="ARBA00009437"/>
    </source>
</evidence>
<organism evidence="6 7">
    <name type="scientific">Roseibium polysiphoniae</name>
    <dbReference type="NCBI Taxonomy" id="2571221"/>
    <lineage>
        <taxon>Bacteria</taxon>
        <taxon>Pseudomonadati</taxon>
        <taxon>Pseudomonadota</taxon>
        <taxon>Alphaproteobacteria</taxon>
        <taxon>Hyphomicrobiales</taxon>
        <taxon>Stappiaceae</taxon>
        <taxon>Roseibium</taxon>
    </lineage>
</organism>
<dbReference type="InterPro" id="IPR058163">
    <property type="entry name" value="LysR-type_TF_proteobact-type"/>
</dbReference>
<keyword evidence="3" id="KW-0238">DNA-binding</keyword>
<dbReference type="Proteomes" id="UP000705379">
    <property type="component" value="Unassembled WGS sequence"/>
</dbReference>
<dbReference type="InterPro" id="IPR000847">
    <property type="entry name" value="LysR_HTH_N"/>
</dbReference>
<keyword evidence="2" id="KW-0805">Transcription regulation</keyword>
<protein>
    <submittedName>
        <fullName evidence="6">LysR family transcriptional regulator</fullName>
    </submittedName>
</protein>
<dbReference type="Pfam" id="PF00126">
    <property type="entry name" value="HTH_1"/>
    <property type="match status" value="1"/>
</dbReference>
<dbReference type="RefSeq" id="WP_213214788.1">
    <property type="nucleotide sequence ID" value="NZ_QTKU01000001.1"/>
</dbReference>
<evidence type="ECO:0000259" key="5">
    <source>
        <dbReference type="PROSITE" id="PS50931"/>
    </source>
</evidence>
<dbReference type="Gene3D" id="3.40.190.290">
    <property type="match status" value="1"/>
</dbReference>
<evidence type="ECO:0000313" key="7">
    <source>
        <dbReference type="Proteomes" id="UP000705379"/>
    </source>
</evidence>
<dbReference type="Pfam" id="PF03466">
    <property type="entry name" value="LysR_substrate"/>
    <property type="match status" value="1"/>
</dbReference>
<reference evidence="6" key="1">
    <citation type="submission" date="2018-08" db="EMBL/GenBank/DDBJ databases">
        <authorList>
            <person name="Jin W."/>
            <person name="Wang H."/>
            <person name="Yang Y."/>
            <person name="Li M."/>
            <person name="Liu J."/>
        </authorList>
    </citation>
    <scope>NUCLEOTIDE SEQUENCE</scope>
    <source>
        <strain evidence="6">AESS21</strain>
    </source>
</reference>
<accession>A0A944CBK5</accession>
<dbReference type="PROSITE" id="PS50931">
    <property type="entry name" value="HTH_LYSR"/>
    <property type="match status" value="1"/>
</dbReference>
<keyword evidence="4" id="KW-0804">Transcription</keyword>
<dbReference type="InterPro" id="IPR036390">
    <property type="entry name" value="WH_DNA-bd_sf"/>
</dbReference>
<dbReference type="FunFam" id="1.10.10.10:FF:000001">
    <property type="entry name" value="LysR family transcriptional regulator"/>
    <property type="match status" value="1"/>
</dbReference>
<dbReference type="AlphaFoldDB" id="A0A944CBK5"/>
<evidence type="ECO:0000256" key="3">
    <source>
        <dbReference type="ARBA" id="ARBA00023125"/>
    </source>
</evidence>
<name>A0A944CBK5_9HYPH</name>
<dbReference type="CDD" id="cd08422">
    <property type="entry name" value="PBP2_CrgA_like"/>
    <property type="match status" value="1"/>
</dbReference>
<evidence type="ECO:0000256" key="2">
    <source>
        <dbReference type="ARBA" id="ARBA00023015"/>
    </source>
</evidence>